<name>A0ABR1W6D8_9PEZI</name>
<protein>
    <recommendedName>
        <fullName evidence="2">Cyanovirin-N domain-containing protein</fullName>
    </recommendedName>
</protein>
<dbReference type="GeneID" id="92087338"/>
<proteinExistence type="predicted"/>
<gene>
    <name evidence="3" type="ORF">PG994_002866</name>
</gene>
<dbReference type="Pfam" id="PF08881">
    <property type="entry name" value="CVNH"/>
    <property type="match status" value="1"/>
</dbReference>
<feature type="signal peptide" evidence="1">
    <location>
        <begin position="1"/>
        <end position="19"/>
    </location>
</feature>
<dbReference type="Gene3D" id="2.30.60.10">
    <property type="entry name" value="Cyanovirin-N"/>
    <property type="match status" value="1"/>
</dbReference>
<evidence type="ECO:0000256" key="1">
    <source>
        <dbReference type="SAM" id="SignalP"/>
    </source>
</evidence>
<accession>A0ABR1W6D8</accession>
<evidence type="ECO:0000259" key="2">
    <source>
        <dbReference type="Pfam" id="PF08881"/>
    </source>
</evidence>
<evidence type="ECO:0000313" key="4">
    <source>
        <dbReference type="Proteomes" id="UP001480595"/>
    </source>
</evidence>
<dbReference type="Proteomes" id="UP001480595">
    <property type="component" value="Unassembled WGS sequence"/>
</dbReference>
<dbReference type="RefSeq" id="XP_066720130.1">
    <property type="nucleotide sequence ID" value="XM_066854275.1"/>
</dbReference>
<feature type="domain" description="Cyanovirin-N" evidence="2">
    <location>
        <begin position="48"/>
        <end position="133"/>
    </location>
</feature>
<dbReference type="InterPro" id="IPR036673">
    <property type="entry name" value="Cyanovirin-N_sf"/>
</dbReference>
<dbReference type="InterPro" id="IPR011058">
    <property type="entry name" value="Cyanovirin-N"/>
</dbReference>
<dbReference type="SUPFAM" id="SSF51322">
    <property type="entry name" value="Cyanovirin-N"/>
    <property type="match status" value="1"/>
</dbReference>
<reference evidence="3 4" key="1">
    <citation type="submission" date="2023-01" db="EMBL/GenBank/DDBJ databases">
        <title>Analysis of 21 Apiospora genomes using comparative genomics revels a genus with tremendous synthesis potential of carbohydrate active enzymes and secondary metabolites.</title>
        <authorList>
            <person name="Sorensen T."/>
        </authorList>
    </citation>
    <scope>NUCLEOTIDE SEQUENCE [LARGE SCALE GENOMIC DNA]</scope>
    <source>
        <strain evidence="3 4">CBS 135458</strain>
    </source>
</reference>
<keyword evidence="1" id="KW-0732">Signal</keyword>
<dbReference type="EMBL" id="JAQQWL010000003">
    <property type="protein sequence ID" value="KAK8079059.1"/>
    <property type="molecule type" value="Genomic_DNA"/>
</dbReference>
<comment type="caution">
    <text evidence="3">The sequence shown here is derived from an EMBL/GenBank/DDBJ whole genome shotgun (WGS) entry which is preliminary data.</text>
</comment>
<organism evidence="3 4">
    <name type="scientific">Apiospora phragmitis</name>
    <dbReference type="NCBI Taxonomy" id="2905665"/>
    <lineage>
        <taxon>Eukaryota</taxon>
        <taxon>Fungi</taxon>
        <taxon>Dikarya</taxon>
        <taxon>Ascomycota</taxon>
        <taxon>Pezizomycotina</taxon>
        <taxon>Sordariomycetes</taxon>
        <taxon>Xylariomycetidae</taxon>
        <taxon>Amphisphaeriales</taxon>
        <taxon>Apiosporaceae</taxon>
        <taxon>Apiospora</taxon>
    </lineage>
</organism>
<sequence>MKMLIQFFAMLALLVCVFADDFPQYADPGQCETIQGKQRQLTSLSIKQWSSYSVIANCPKPDGTYQCSILDLDKCYANAAGAITPRENGDFSSSCNDCYWTNTVLHCNCDINPGNSFMQPQIETNLLLVNAKGFVQCFDRVADKCPPGVAPAGSPLLLRPMKRDGRRRRPFRPNSGWIQATTQKRSRLTSNITTDDGSGMMRGNRIPAFEKAHPDIAAEVKRRLVGSAGKIACCKYRISALACLWWILRAPGPHMQVPGYLLGQAPGVRSALLLKKFYIADQDGEEAPASAYPNPKENVSWPSSSDLLDWGVLQRPSSTRSWTGGNAAPAQAVGAVGEPDDPLVNLGAAPGAQPPGLVHVGPDVDEAGRGGETADVVQVGLHHHHHRRRQEAGEESELRPHGVYACASWNQDSNALDTALVGYIESRSGIASLS</sequence>
<feature type="chain" id="PRO_5047403703" description="Cyanovirin-N domain-containing protein" evidence="1">
    <location>
        <begin position="20"/>
        <end position="434"/>
    </location>
</feature>
<keyword evidence="4" id="KW-1185">Reference proteome</keyword>
<evidence type="ECO:0000313" key="3">
    <source>
        <dbReference type="EMBL" id="KAK8079059.1"/>
    </source>
</evidence>